<dbReference type="AlphaFoldDB" id="A0A6J1VEV7"/>
<organism evidence="3 4">
    <name type="scientific">Notechis scutatus</name>
    <name type="common">mainland tiger snake</name>
    <dbReference type="NCBI Taxonomy" id="8663"/>
    <lineage>
        <taxon>Eukaryota</taxon>
        <taxon>Metazoa</taxon>
        <taxon>Chordata</taxon>
        <taxon>Craniata</taxon>
        <taxon>Vertebrata</taxon>
        <taxon>Euteleostomi</taxon>
        <taxon>Lepidosauria</taxon>
        <taxon>Squamata</taxon>
        <taxon>Bifurcata</taxon>
        <taxon>Unidentata</taxon>
        <taxon>Episquamata</taxon>
        <taxon>Toxicofera</taxon>
        <taxon>Serpentes</taxon>
        <taxon>Colubroidea</taxon>
        <taxon>Elapidae</taxon>
        <taxon>Hydrophiinae</taxon>
        <taxon>Notechis</taxon>
    </lineage>
</organism>
<dbReference type="RefSeq" id="XP_026541696.1">
    <property type="nucleotide sequence ID" value="XM_026685911.1"/>
</dbReference>
<evidence type="ECO:0000256" key="2">
    <source>
        <dbReference type="SAM" id="SignalP"/>
    </source>
</evidence>
<feature type="chain" id="PRO_5026891524" evidence="2">
    <location>
        <begin position="28"/>
        <end position="264"/>
    </location>
</feature>
<feature type="region of interest" description="Disordered" evidence="1">
    <location>
        <begin position="52"/>
        <end position="264"/>
    </location>
</feature>
<protein>
    <submittedName>
        <fullName evidence="4">Basic salivary proline-rich protein 3-like</fullName>
    </submittedName>
</protein>
<proteinExistence type="predicted"/>
<dbReference type="Proteomes" id="UP000504612">
    <property type="component" value="Unplaced"/>
</dbReference>
<keyword evidence="3" id="KW-1185">Reference proteome</keyword>
<evidence type="ECO:0000313" key="4">
    <source>
        <dbReference type="RefSeq" id="XP_026541696.1"/>
    </source>
</evidence>
<evidence type="ECO:0000313" key="3">
    <source>
        <dbReference type="Proteomes" id="UP000504612"/>
    </source>
</evidence>
<keyword evidence="2" id="KW-0732">Signal</keyword>
<accession>A0A6J1VEV7</accession>
<evidence type="ECO:0000256" key="1">
    <source>
        <dbReference type="SAM" id="MobiDB-lite"/>
    </source>
</evidence>
<feature type="signal peptide" evidence="2">
    <location>
        <begin position="1"/>
        <end position="27"/>
    </location>
</feature>
<dbReference type="KEGG" id="nss:113424277"/>
<gene>
    <name evidence="4" type="primary">LOC113424277</name>
</gene>
<name>A0A6J1VEV7_9SAUR</name>
<reference evidence="4" key="1">
    <citation type="submission" date="2025-08" db="UniProtKB">
        <authorList>
            <consortium name="RefSeq"/>
        </authorList>
    </citation>
    <scope>IDENTIFICATION</scope>
</reference>
<sequence length="264" mass="27833">MNCKSHPGMMPLLLALILSFHLQGIASRCVDTVFGEDLQPLPPGVERCSFPSGILKPDVSPPGMGGNSIEGGDSRIVGGRPSAPGNYGGGSSAPHSQEDNPFQFGRPSRPWWLGNPMGPNFGNPAQGGGPRPYEPWGAAQHEGGTPERPPSGFTIRENTPNGHPRPVWKEPGIPYIPTAKEWGGTYVPASKAPPKARPNVPYGGPYGGGADSHSSDKLYDGESIASGPRGTDDGSYGPIPEALQPWREQGRDDQSPTNPCIPKC</sequence>
<dbReference type="GeneID" id="113424277"/>